<dbReference type="InterPro" id="IPR011701">
    <property type="entry name" value="MFS"/>
</dbReference>
<dbReference type="GO" id="GO:0005635">
    <property type="term" value="C:nuclear envelope"/>
    <property type="evidence" value="ECO:0007669"/>
    <property type="project" value="TreeGrafter"/>
</dbReference>
<protein>
    <recommendedName>
        <fullName evidence="4">Major facilitator superfamily (MFS) profile domain-containing protein</fullName>
    </recommendedName>
</protein>
<dbReference type="InParanoid" id="F2UN64"/>
<gene>
    <name evidence="2" type="ORF">PTSG_12857</name>
</gene>
<evidence type="ECO:0000313" key="3">
    <source>
        <dbReference type="Proteomes" id="UP000007799"/>
    </source>
</evidence>
<keyword evidence="1" id="KW-0472">Membrane</keyword>
<dbReference type="Gene3D" id="1.20.1250.20">
    <property type="entry name" value="MFS general substrate transporter like domains"/>
    <property type="match status" value="1"/>
</dbReference>
<sequence length="231" mass="24476">MRAPSLQDVLQVRSSSAVYGAVALHLNVMMYACSFWLTQPLLPYMTARLGVDRITFGYLQSALEVAQIISRLHDSVAAVVTNAVLIGPLQRRFRPQQLILASISALALCFAILTFTRTYQELLVLLVPVSIASTVLYTITAASLSNSVDSDETGTAVSISHSIRSFTGVVAPPIGGTLFTYARLDGVGFASSGLAAIAAFVYMLLTNATVAAAQGAGDHEPAARAHDKKTS</sequence>
<dbReference type="Proteomes" id="UP000007799">
    <property type="component" value="Unassembled WGS sequence"/>
</dbReference>
<dbReference type="GeneID" id="16070061"/>
<reference evidence="2" key="1">
    <citation type="submission" date="2009-08" db="EMBL/GenBank/DDBJ databases">
        <title>Annotation of Salpingoeca rosetta.</title>
        <authorList>
            <consortium name="The Broad Institute Genome Sequencing Platform"/>
            <person name="Russ C."/>
            <person name="Cuomo C."/>
            <person name="Burger G."/>
            <person name="Gray M.W."/>
            <person name="Holland P.W.H."/>
            <person name="King N."/>
            <person name="Lang F.B.F."/>
            <person name="Roger A.J."/>
            <person name="Ruiz-Trillo I."/>
            <person name="Young S.K."/>
            <person name="Zeng Q."/>
            <person name="Gargeya S."/>
            <person name="Alvarado L."/>
            <person name="Berlin A."/>
            <person name="Chapman S.B."/>
            <person name="Chen Z."/>
            <person name="Freedman E."/>
            <person name="Gellesch M."/>
            <person name="Goldberg J."/>
            <person name="Griggs A."/>
            <person name="Gujja S."/>
            <person name="Heilman E."/>
            <person name="Heiman D."/>
            <person name="Howarth C."/>
            <person name="Mehta T."/>
            <person name="Neiman D."/>
            <person name="Pearson M."/>
            <person name="Roberts A."/>
            <person name="Saif S."/>
            <person name="Shea T."/>
            <person name="Shenoy N."/>
            <person name="Sisk P."/>
            <person name="Stolte C."/>
            <person name="Sykes S."/>
            <person name="White J."/>
            <person name="Yandava C."/>
            <person name="Haas B."/>
            <person name="Nusbaum C."/>
            <person name="Birren B."/>
        </authorList>
    </citation>
    <scope>NUCLEOTIDE SEQUENCE [LARGE SCALE GENOMIC DNA]</scope>
    <source>
        <strain evidence="2">ATCC 50818</strain>
    </source>
</reference>
<keyword evidence="1" id="KW-1133">Transmembrane helix</keyword>
<dbReference type="OrthoDB" id="440553at2759"/>
<dbReference type="PANTHER" id="PTHR24002">
    <property type="entry name" value="SOLUTE CARRIER FAMILY 22 MEMBER 18"/>
    <property type="match status" value="1"/>
</dbReference>
<dbReference type="InterPro" id="IPR036259">
    <property type="entry name" value="MFS_trans_sf"/>
</dbReference>
<dbReference type="PANTHER" id="PTHR24002:SF3">
    <property type="entry name" value="SOLUTE CARRIER FAMILY 22 MEMBER 18"/>
    <property type="match status" value="1"/>
</dbReference>
<keyword evidence="1" id="KW-0812">Transmembrane</keyword>
<proteinExistence type="predicted"/>
<feature type="transmembrane region" description="Helical" evidence="1">
    <location>
        <begin position="98"/>
        <end position="116"/>
    </location>
</feature>
<evidence type="ECO:0008006" key="4">
    <source>
        <dbReference type="Google" id="ProtNLM"/>
    </source>
</evidence>
<dbReference type="AlphaFoldDB" id="F2UN64"/>
<feature type="transmembrane region" description="Helical" evidence="1">
    <location>
        <begin position="16"/>
        <end position="38"/>
    </location>
</feature>
<dbReference type="Pfam" id="PF07690">
    <property type="entry name" value="MFS_1"/>
    <property type="match status" value="1"/>
</dbReference>
<dbReference type="KEGG" id="sre:PTSG_12857"/>
<evidence type="ECO:0000313" key="2">
    <source>
        <dbReference type="EMBL" id="EGD78563.1"/>
    </source>
</evidence>
<feature type="transmembrane region" description="Helical" evidence="1">
    <location>
        <begin position="122"/>
        <end position="142"/>
    </location>
</feature>
<accession>F2UN64</accession>
<dbReference type="SUPFAM" id="SSF103473">
    <property type="entry name" value="MFS general substrate transporter"/>
    <property type="match status" value="1"/>
</dbReference>
<feature type="transmembrane region" description="Helical" evidence="1">
    <location>
        <begin position="187"/>
        <end position="205"/>
    </location>
</feature>
<dbReference type="GO" id="GO:0022857">
    <property type="term" value="F:transmembrane transporter activity"/>
    <property type="evidence" value="ECO:0007669"/>
    <property type="project" value="InterPro"/>
</dbReference>
<dbReference type="PROSITE" id="PS51257">
    <property type="entry name" value="PROKAR_LIPOPROTEIN"/>
    <property type="match status" value="1"/>
</dbReference>
<keyword evidence="3" id="KW-1185">Reference proteome</keyword>
<name>F2UN64_SALR5</name>
<evidence type="ECO:0000256" key="1">
    <source>
        <dbReference type="SAM" id="Phobius"/>
    </source>
</evidence>
<dbReference type="RefSeq" id="XP_004989512.1">
    <property type="nucleotide sequence ID" value="XM_004989455.1"/>
</dbReference>
<organism evidence="3">
    <name type="scientific">Salpingoeca rosetta (strain ATCC 50818 / BSB-021)</name>
    <dbReference type="NCBI Taxonomy" id="946362"/>
    <lineage>
        <taxon>Eukaryota</taxon>
        <taxon>Choanoflagellata</taxon>
        <taxon>Craspedida</taxon>
        <taxon>Salpingoecidae</taxon>
        <taxon>Salpingoeca</taxon>
    </lineage>
</organism>
<dbReference type="EMBL" id="GL832983">
    <property type="protein sequence ID" value="EGD78563.1"/>
    <property type="molecule type" value="Genomic_DNA"/>
</dbReference>